<dbReference type="EMBL" id="PNBA02000002">
    <property type="protein sequence ID" value="KAG6434283.1"/>
    <property type="molecule type" value="Genomic_DNA"/>
</dbReference>
<feature type="region of interest" description="Disordered" evidence="9">
    <location>
        <begin position="184"/>
        <end position="206"/>
    </location>
</feature>
<evidence type="ECO:0000256" key="1">
    <source>
        <dbReference type="ARBA" id="ARBA00004127"/>
    </source>
</evidence>
<dbReference type="Gene3D" id="1.20.1280.290">
    <property type="match status" value="1"/>
</dbReference>
<gene>
    <name evidence="11" type="ORF">SASPL_105907</name>
</gene>
<evidence type="ECO:0000256" key="6">
    <source>
        <dbReference type="ARBA" id="ARBA00022737"/>
    </source>
</evidence>
<dbReference type="InterPro" id="IPR004316">
    <property type="entry name" value="SWEET_rpt"/>
</dbReference>
<feature type="transmembrane region" description="Helical" evidence="10">
    <location>
        <begin position="65"/>
        <end position="87"/>
    </location>
</feature>
<dbReference type="Pfam" id="PF03083">
    <property type="entry name" value="MtN3_slv"/>
    <property type="match status" value="1"/>
</dbReference>
<feature type="compositionally biased region" description="Polar residues" evidence="9">
    <location>
        <begin position="184"/>
        <end position="200"/>
    </location>
</feature>
<comment type="subcellular location">
    <subcellularLocation>
        <location evidence="1">Endomembrane system</location>
        <topology evidence="1">Multi-pass membrane protein</topology>
    </subcellularLocation>
</comment>
<evidence type="ECO:0000256" key="10">
    <source>
        <dbReference type="SAM" id="Phobius"/>
    </source>
</evidence>
<evidence type="ECO:0000256" key="8">
    <source>
        <dbReference type="ARBA" id="ARBA00023136"/>
    </source>
</evidence>
<accession>A0A8X8YRE1</accession>
<sequence>MDTLVFFIGVIGNVISVLMFLSPGKTFVRIVKKKSTEEFESFPYVCTLLNSSLWTYYGIIKPGSYLVATVNGFGVVVEIVYVALFLIFAPPNKRVRTAIVVGILNVGFLAATLLATYFLLEIDLRIDAIGFISSGLNILMYASPLSAMLRVLGKPNQQVPNSIGFALGALQLLLYAIYRNPKNSDSSPPEFDTNQISQTEPLLPNC</sequence>
<evidence type="ECO:0000256" key="5">
    <source>
        <dbReference type="ARBA" id="ARBA00022692"/>
    </source>
</evidence>
<dbReference type="PANTHER" id="PTHR10791">
    <property type="entry name" value="RAG1-ACTIVATING PROTEIN 1"/>
    <property type="match status" value="1"/>
</dbReference>
<keyword evidence="6" id="KW-0677">Repeat</keyword>
<keyword evidence="7 10" id="KW-1133">Transmembrane helix</keyword>
<dbReference type="Proteomes" id="UP000298416">
    <property type="component" value="Unassembled WGS sequence"/>
</dbReference>
<dbReference type="GO" id="GO:0012505">
    <property type="term" value="C:endomembrane system"/>
    <property type="evidence" value="ECO:0007669"/>
    <property type="project" value="UniProtKB-SubCell"/>
</dbReference>
<name>A0A8X8YRE1_SALSN</name>
<feature type="transmembrane region" description="Helical" evidence="10">
    <location>
        <begin position="126"/>
        <end position="147"/>
    </location>
</feature>
<comment type="caution">
    <text evidence="11">The sequence shown here is derived from an EMBL/GenBank/DDBJ whole genome shotgun (WGS) entry which is preliminary data.</text>
</comment>
<protein>
    <recommendedName>
        <fullName evidence="13">Bidirectional sugar transporter SWEET</fullName>
    </recommendedName>
</protein>
<evidence type="ECO:0000256" key="4">
    <source>
        <dbReference type="ARBA" id="ARBA00022597"/>
    </source>
</evidence>
<reference evidence="11" key="1">
    <citation type="submission" date="2018-01" db="EMBL/GenBank/DDBJ databases">
        <authorList>
            <person name="Mao J.F."/>
        </authorList>
    </citation>
    <scope>NUCLEOTIDE SEQUENCE</scope>
    <source>
        <strain evidence="11">Huo1</strain>
        <tissue evidence="11">Leaf</tissue>
    </source>
</reference>
<evidence type="ECO:0000256" key="9">
    <source>
        <dbReference type="SAM" id="MobiDB-lite"/>
    </source>
</evidence>
<comment type="similarity">
    <text evidence="2">Belongs to the SWEET sugar transporter family.</text>
</comment>
<feature type="transmembrane region" description="Helical" evidence="10">
    <location>
        <begin position="42"/>
        <end position="59"/>
    </location>
</feature>
<organism evidence="11">
    <name type="scientific">Salvia splendens</name>
    <name type="common">Scarlet sage</name>
    <dbReference type="NCBI Taxonomy" id="180675"/>
    <lineage>
        <taxon>Eukaryota</taxon>
        <taxon>Viridiplantae</taxon>
        <taxon>Streptophyta</taxon>
        <taxon>Embryophyta</taxon>
        <taxon>Tracheophyta</taxon>
        <taxon>Spermatophyta</taxon>
        <taxon>Magnoliopsida</taxon>
        <taxon>eudicotyledons</taxon>
        <taxon>Gunneridae</taxon>
        <taxon>Pentapetalae</taxon>
        <taxon>asterids</taxon>
        <taxon>lamiids</taxon>
        <taxon>Lamiales</taxon>
        <taxon>Lamiaceae</taxon>
        <taxon>Nepetoideae</taxon>
        <taxon>Mentheae</taxon>
        <taxon>Salviinae</taxon>
        <taxon>Salvia</taxon>
        <taxon>Salvia subgen. Calosphace</taxon>
        <taxon>core Calosphace</taxon>
    </lineage>
</organism>
<reference evidence="11" key="2">
    <citation type="submission" date="2020-08" db="EMBL/GenBank/DDBJ databases">
        <title>Plant Genome Project.</title>
        <authorList>
            <person name="Zhang R.-G."/>
        </authorList>
    </citation>
    <scope>NUCLEOTIDE SEQUENCE</scope>
    <source>
        <strain evidence="11">Huo1</strain>
        <tissue evidence="11">Leaf</tissue>
    </source>
</reference>
<keyword evidence="5 10" id="KW-0812">Transmembrane</keyword>
<evidence type="ECO:0000256" key="7">
    <source>
        <dbReference type="ARBA" id="ARBA00022989"/>
    </source>
</evidence>
<keyword evidence="4" id="KW-0762">Sugar transport</keyword>
<feature type="transmembrane region" description="Helical" evidence="10">
    <location>
        <begin position="6"/>
        <end position="22"/>
    </location>
</feature>
<feature type="transmembrane region" description="Helical" evidence="10">
    <location>
        <begin position="159"/>
        <end position="178"/>
    </location>
</feature>
<evidence type="ECO:0000313" key="12">
    <source>
        <dbReference type="Proteomes" id="UP000298416"/>
    </source>
</evidence>
<feature type="transmembrane region" description="Helical" evidence="10">
    <location>
        <begin position="99"/>
        <end position="120"/>
    </location>
</feature>
<evidence type="ECO:0008006" key="13">
    <source>
        <dbReference type="Google" id="ProtNLM"/>
    </source>
</evidence>
<dbReference type="FunFam" id="1.20.1280.290:FF:000001">
    <property type="entry name" value="Bidirectional sugar transporter SWEET"/>
    <property type="match status" value="1"/>
</dbReference>
<dbReference type="PANTHER" id="PTHR10791:SF120">
    <property type="entry name" value="BIDIRECTIONAL SUGAR TRANSPORTER SWEET17"/>
    <property type="match status" value="1"/>
</dbReference>
<evidence type="ECO:0000313" key="11">
    <source>
        <dbReference type="EMBL" id="KAG6434283.1"/>
    </source>
</evidence>
<proteinExistence type="inferred from homology"/>
<keyword evidence="12" id="KW-1185">Reference proteome</keyword>
<dbReference type="AlphaFoldDB" id="A0A8X8YRE1"/>
<dbReference type="GO" id="GO:0051119">
    <property type="term" value="F:sugar transmembrane transporter activity"/>
    <property type="evidence" value="ECO:0007669"/>
    <property type="project" value="InterPro"/>
</dbReference>
<evidence type="ECO:0000256" key="3">
    <source>
        <dbReference type="ARBA" id="ARBA00022448"/>
    </source>
</evidence>
<keyword evidence="3" id="KW-0813">Transport</keyword>
<evidence type="ECO:0000256" key="2">
    <source>
        <dbReference type="ARBA" id="ARBA00007809"/>
    </source>
</evidence>
<dbReference type="InterPro" id="IPR047664">
    <property type="entry name" value="SWEET"/>
</dbReference>
<keyword evidence="8 10" id="KW-0472">Membrane</keyword>
<dbReference type="GO" id="GO:0016020">
    <property type="term" value="C:membrane"/>
    <property type="evidence" value="ECO:0007669"/>
    <property type="project" value="InterPro"/>
</dbReference>